<keyword evidence="4" id="KW-0690">Ribosome biogenesis</keyword>
<comment type="caution">
    <text evidence="6">The sequence shown here is derived from an EMBL/GenBank/DDBJ whole genome shotgun (WGS) entry which is preliminary data.</text>
</comment>
<dbReference type="GO" id="GO:0042254">
    <property type="term" value="P:ribosome biogenesis"/>
    <property type="evidence" value="ECO:0007669"/>
    <property type="project" value="UniProtKB-KW"/>
</dbReference>
<gene>
    <name evidence="6" type="primary">yceD</name>
    <name evidence="6" type="ORF">DXX93_11855</name>
</gene>
<dbReference type="RefSeq" id="WP_116008275.1">
    <property type="nucleotide sequence ID" value="NZ_QUOU01000001.1"/>
</dbReference>
<dbReference type="Pfam" id="PF02620">
    <property type="entry name" value="YceD"/>
    <property type="match status" value="1"/>
</dbReference>
<name>A0A3E0TRB4_9GAMM</name>
<reference evidence="6 7" key="1">
    <citation type="submission" date="2018-08" db="EMBL/GenBank/DDBJ databases">
        <title>Thalassotalea euphylliae genome.</title>
        <authorList>
            <person name="Summers S."/>
            <person name="Rice S.A."/>
            <person name="Freckelton M.L."/>
            <person name="Nedved B.T."/>
            <person name="Hadfield M.G."/>
        </authorList>
    </citation>
    <scope>NUCLEOTIDE SEQUENCE [LARGE SCALE GENOMIC DNA]</scope>
    <source>
        <strain evidence="6 7">H1</strain>
    </source>
</reference>
<evidence type="ECO:0000256" key="4">
    <source>
        <dbReference type="ARBA" id="ARBA00022517"/>
    </source>
</evidence>
<accession>A0A3E0TRB4</accession>
<evidence type="ECO:0000313" key="7">
    <source>
        <dbReference type="Proteomes" id="UP000256478"/>
    </source>
</evidence>
<comment type="similarity">
    <text evidence="2">Belongs to the DUF177 domain family.</text>
</comment>
<dbReference type="NCBIfam" id="NF008395">
    <property type="entry name" value="PRK11193.1"/>
    <property type="match status" value="1"/>
</dbReference>
<dbReference type="EMBL" id="QUOU01000001">
    <property type="protein sequence ID" value="REL27191.1"/>
    <property type="molecule type" value="Genomic_DNA"/>
</dbReference>
<evidence type="ECO:0000256" key="2">
    <source>
        <dbReference type="ARBA" id="ARBA00010740"/>
    </source>
</evidence>
<organism evidence="6 7">
    <name type="scientific">Thalassotalea euphylliae</name>
    <dbReference type="NCBI Taxonomy" id="1655234"/>
    <lineage>
        <taxon>Bacteria</taxon>
        <taxon>Pseudomonadati</taxon>
        <taxon>Pseudomonadota</taxon>
        <taxon>Gammaproteobacteria</taxon>
        <taxon>Alteromonadales</taxon>
        <taxon>Colwelliaceae</taxon>
        <taxon>Thalassotalea</taxon>
    </lineage>
</organism>
<sequence>MQNLKLPVTIDPYKSAQRRLECSGIFQLTEMNRLIDSCENTAEEIDVSFQFDVDELGLVVISGKGSASVGLICQRCNDELAHTLEIDFQFSPVKNAEGAADLPSYYDAIELDENGEVNLRELVEDELLLAIPLIPRHELDDCKGEADTTWGELPEELDKPNPFDVLKQLK</sequence>
<comment type="function">
    <text evidence="1">Plays a role in synthesis, processing and/or stability of 23S rRNA.</text>
</comment>
<evidence type="ECO:0000313" key="6">
    <source>
        <dbReference type="EMBL" id="REL27191.1"/>
    </source>
</evidence>
<evidence type="ECO:0000256" key="1">
    <source>
        <dbReference type="ARBA" id="ARBA00002868"/>
    </source>
</evidence>
<protein>
    <recommendedName>
        <fullName evidence="3">Large ribosomal RNA subunit accumulation protein YceD</fullName>
    </recommendedName>
    <alternativeName>
        <fullName evidence="5">23S rRNA accumulation protein YceD</fullName>
    </alternativeName>
</protein>
<dbReference type="InterPro" id="IPR003772">
    <property type="entry name" value="YceD"/>
</dbReference>
<dbReference type="PANTHER" id="PTHR38099:SF1">
    <property type="entry name" value="LARGE RIBOSOMAL RNA SUBUNIT ACCUMULATION PROTEIN YCED"/>
    <property type="match status" value="1"/>
</dbReference>
<dbReference type="PANTHER" id="PTHR38099">
    <property type="entry name" value="LARGE RIBOSOMAL RNA SUBUNIT ACCUMULATION PROTEIN YCED"/>
    <property type="match status" value="1"/>
</dbReference>
<dbReference type="AlphaFoldDB" id="A0A3E0TRB4"/>
<dbReference type="GO" id="GO:0005829">
    <property type="term" value="C:cytosol"/>
    <property type="evidence" value="ECO:0007669"/>
    <property type="project" value="TreeGrafter"/>
</dbReference>
<evidence type="ECO:0000256" key="5">
    <source>
        <dbReference type="ARBA" id="ARBA00031841"/>
    </source>
</evidence>
<dbReference type="OrthoDB" id="9786771at2"/>
<dbReference type="Proteomes" id="UP000256478">
    <property type="component" value="Unassembled WGS sequence"/>
</dbReference>
<dbReference type="InterPro" id="IPR039255">
    <property type="entry name" value="YceD_bac"/>
</dbReference>
<proteinExistence type="inferred from homology"/>
<evidence type="ECO:0000256" key="3">
    <source>
        <dbReference type="ARBA" id="ARBA00015716"/>
    </source>
</evidence>